<comment type="subcellular location">
    <subcellularLocation>
        <location evidence="1 10">Cytoplasm</location>
    </subcellularLocation>
</comment>
<dbReference type="RefSeq" id="WP_092345333.1">
    <property type="nucleotide sequence ID" value="NZ_FNQN01000002.1"/>
</dbReference>
<evidence type="ECO:0000256" key="9">
    <source>
        <dbReference type="ARBA" id="ARBA00047944"/>
    </source>
</evidence>
<dbReference type="NCBIfam" id="NF008692">
    <property type="entry name" value="PRK11713.1-5"/>
    <property type="match status" value="1"/>
</dbReference>
<comment type="similarity">
    <text evidence="2 10">Belongs to the RNA methyltransferase RsmE family.</text>
</comment>
<sequence length="241" mass="26694">MRCFYLPESELCCGTVLPLPKELKRHLHTVLRLNPGEKVQFFNGFGLVATAILRANFAAEILQVDLCPAPLCSLTLIQGLPKGDKLELVLQKGTELGVNEFHLTPMERSVGSLKSDRKQKRLERWQKIVQEAARQCRQYHLPQLTADTTLTNALSTVDADLKLLLWEESAVPLQQVLPQSLPQRIAVLVGPEGGISQREAEQAQEQGYQSVSLGPRILRTETAGLAIMAILQYLYGDLASG</sequence>
<dbReference type="SUPFAM" id="SSF88697">
    <property type="entry name" value="PUA domain-like"/>
    <property type="match status" value="1"/>
</dbReference>
<keyword evidence="13" id="KW-1185">Reference proteome</keyword>
<evidence type="ECO:0000313" key="12">
    <source>
        <dbReference type="EMBL" id="SDZ99811.1"/>
    </source>
</evidence>
<name>A0A1H3XLJ4_9BACT</name>
<accession>A0A1H3XLJ4</accession>
<evidence type="ECO:0000256" key="8">
    <source>
        <dbReference type="ARBA" id="ARBA00025699"/>
    </source>
</evidence>
<protein>
    <recommendedName>
        <fullName evidence="10">Ribosomal RNA small subunit methyltransferase E</fullName>
        <ecNumber evidence="10">2.1.1.193</ecNumber>
    </recommendedName>
</protein>
<proteinExistence type="inferred from homology"/>
<dbReference type="GO" id="GO:0005737">
    <property type="term" value="C:cytoplasm"/>
    <property type="evidence" value="ECO:0007669"/>
    <property type="project" value="UniProtKB-SubCell"/>
</dbReference>
<feature type="domain" description="Ribosomal RNA small subunit methyltransferase E methyltransferase" evidence="11">
    <location>
        <begin position="70"/>
        <end position="232"/>
    </location>
</feature>
<dbReference type="EMBL" id="FNQN01000002">
    <property type="protein sequence ID" value="SDZ99811.1"/>
    <property type="molecule type" value="Genomic_DNA"/>
</dbReference>
<evidence type="ECO:0000256" key="1">
    <source>
        <dbReference type="ARBA" id="ARBA00004496"/>
    </source>
</evidence>
<dbReference type="AlphaFoldDB" id="A0A1H3XLJ4"/>
<dbReference type="PANTHER" id="PTHR30027:SF3">
    <property type="entry name" value="16S RRNA (URACIL(1498)-N(3))-METHYLTRANSFERASE"/>
    <property type="match status" value="1"/>
</dbReference>
<keyword evidence="3 10" id="KW-0963">Cytoplasm</keyword>
<dbReference type="PIRSF" id="PIRSF015601">
    <property type="entry name" value="MTase_slr0722"/>
    <property type="match status" value="1"/>
</dbReference>
<comment type="catalytic activity">
    <reaction evidence="9 10">
        <text>uridine(1498) in 16S rRNA + S-adenosyl-L-methionine = N(3)-methyluridine(1498) in 16S rRNA + S-adenosyl-L-homocysteine + H(+)</text>
        <dbReference type="Rhea" id="RHEA:42920"/>
        <dbReference type="Rhea" id="RHEA-COMP:10283"/>
        <dbReference type="Rhea" id="RHEA-COMP:10284"/>
        <dbReference type="ChEBI" id="CHEBI:15378"/>
        <dbReference type="ChEBI" id="CHEBI:57856"/>
        <dbReference type="ChEBI" id="CHEBI:59789"/>
        <dbReference type="ChEBI" id="CHEBI:65315"/>
        <dbReference type="ChEBI" id="CHEBI:74502"/>
        <dbReference type="EC" id="2.1.1.193"/>
    </reaction>
</comment>
<keyword evidence="7 10" id="KW-0949">S-adenosyl-L-methionine</keyword>
<dbReference type="OrthoDB" id="9815641at2"/>
<dbReference type="PANTHER" id="PTHR30027">
    <property type="entry name" value="RIBOSOMAL RNA SMALL SUBUNIT METHYLTRANSFERASE E"/>
    <property type="match status" value="1"/>
</dbReference>
<dbReference type="InterPro" id="IPR029028">
    <property type="entry name" value="Alpha/beta_knot_MTases"/>
</dbReference>
<organism evidence="12 13">
    <name type="scientific">Desulfuromusa kysingii</name>
    <dbReference type="NCBI Taxonomy" id="37625"/>
    <lineage>
        <taxon>Bacteria</taxon>
        <taxon>Pseudomonadati</taxon>
        <taxon>Thermodesulfobacteriota</taxon>
        <taxon>Desulfuromonadia</taxon>
        <taxon>Desulfuromonadales</taxon>
        <taxon>Geopsychrobacteraceae</taxon>
        <taxon>Desulfuromusa</taxon>
    </lineage>
</organism>
<dbReference type="Pfam" id="PF04452">
    <property type="entry name" value="Methyltrans_RNA"/>
    <property type="match status" value="1"/>
</dbReference>
<dbReference type="GO" id="GO:0070475">
    <property type="term" value="P:rRNA base methylation"/>
    <property type="evidence" value="ECO:0007669"/>
    <property type="project" value="TreeGrafter"/>
</dbReference>
<dbReference type="Gene3D" id="2.40.240.20">
    <property type="entry name" value="Hypothetical PUA domain-like, domain 1"/>
    <property type="match status" value="1"/>
</dbReference>
<reference evidence="12 13" key="1">
    <citation type="submission" date="2016-10" db="EMBL/GenBank/DDBJ databases">
        <authorList>
            <person name="de Groot N.N."/>
        </authorList>
    </citation>
    <scope>NUCLEOTIDE SEQUENCE [LARGE SCALE GENOMIC DNA]</scope>
    <source>
        <strain evidence="12 13">DSM 7343</strain>
    </source>
</reference>
<evidence type="ECO:0000256" key="4">
    <source>
        <dbReference type="ARBA" id="ARBA00022552"/>
    </source>
</evidence>
<evidence type="ECO:0000313" key="13">
    <source>
        <dbReference type="Proteomes" id="UP000199409"/>
    </source>
</evidence>
<dbReference type="SUPFAM" id="SSF75217">
    <property type="entry name" value="alpha/beta knot"/>
    <property type="match status" value="1"/>
</dbReference>
<dbReference type="EC" id="2.1.1.193" evidence="10"/>
<keyword evidence="6 10" id="KW-0808">Transferase</keyword>
<evidence type="ECO:0000256" key="6">
    <source>
        <dbReference type="ARBA" id="ARBA00022679"/>
    </source>
</evidence>
<dbReference type="InterPro" id="IPR029026">
    <property type="entry name" value="tRNA_m1G_MTases_N"/>
</dbReference>
<keyword evidence="5 10" id="KW-0489">Methyltransferase</keyword>
<evidence type="ECO:0000256" key="10">
    <source>
        <dbReference type="PIRNR" id="PIRNR015601"/>
    </source>
</evidence>
<evidence type="ECO:0000256" key="3">
    <source>
        <dbReference type="ARBA" id="ARBA00022490"/>
    </source>
</evidence>
<dbReference type="InterPro" id="IPR015947">
    <property type="entry name" value="PUA-like_sf"/>
</dbReference>
<keyword evidence="4 10" id="KW-0698">rRNA processing</keyword>
<dbReference type="InterPro" id="IPR006700">
    <property type="entry name" value="RsmE"/>
</dbReference>
<dbReference type="InterPro" id="IPR046886">
    <property type="entry name" value="RsmE_MTase_dom"/>
</dbReference>
<evidence type="ECO:0000259" key="11">
    <source>
        <dbReference type="Pfam" id="PF04452"/>
    </source>
</evidence>
<dbReference type="GO" id="GO:0070042">
    <property type="term" value="F:rRNA (uridine-N3-)-methyltransferase activity"/>
    <property type="evidence" value="ECO:0007669"/>
    <property type="project" value="TreeGrafter"/>
</dbReference>
<evidence type="ECO:0000256" key="2">
    <source>
        <dbReference type="ARBA" id="ARBA00005528"/>
    </source>
</evidence>
<evidence type="ECO:0000256" key="5">
    <source>
        <dbReference type="ARBA" id="ARBA00022603"/>
    </source>
</evidence>
<gene>
    <name evidence="12" type="ORF">SAMN05660420_01011</name>
</gene>
<comment type="function">
    <text evidence="8 10">Specifically methylates the N3 position of the uracil ring of uridine 1498 (m3U1498) in 16S rRNA. Acts on the fully assembled 30S ribosomal subunit.</text>
</comment>
<dbReference type="STRING" id="37625.SAMN05660420_01011"/>
<dbReference type="NCBIfam" id="TIGR00046">
    <property type="entry name" value="RsmE family RNA methyltransferase"/>
    <property type="match status" value="1"/>
</dbReference>
<dbReference type="Gene3D" id="3.40.1280.10">
    <property type="match status" value="1"/>
</dbReference>
<dbReference type="Proteomes" id="UP000199409">
    <property type="component" value="Unassembled WGS sequence"/>
</dbReference>
<evidence type="ECO:0000256" key="7">
    <source>
        <dbReference type="ARBA" id="ARBA00022691"/>
    </source>
</evidence>
<dbReference type="CDD" id="cd18084">
    <property type="entry name" value="RsmE-like"/>
    <property type="match status" value="1"/>
</dbReference>